<gene>
    <name evidence="2" type="ORF">INT45_012856</name>
</gene>
<protein>
    <recommendedName>
        <fullName evidence="4">Retrotransposon gag domain-containing protein</fullName>
    </recommendedName>
</protein>
<name>A0A8H7VPR8_9FUNG</name>
<feature type="region of interest" description="Disordered" evidence="1">
    <location>
        <begin position="416"/>
        <end position="444"/>
    </location>
</feature>
<evidence type="ECO:0000313" key="2">
    <source>
        <dbReference type="EMBL" id="KAG2224288.1"/>
    </source>
</evidence>
<reference evidence="2 3" key="1">
    <citation type="submission" date="2020-12" db="EMBL/GenBank/DDBJ databases">
        <title>Metabolic potential, ecology and presence of endohyphal bacteria is reflected in genomic diversity of Mucoromycotina.</title>
        <authorList>
            <person name="Muszewska A."/>
            <person name="Okrasinska A."/>
            <person name="Steczkiewicz K."/>
            <person name="Drgas O."/>
            <person name="Orlowska M."/>
            <person name="Perlinska-Lenart U."/>
            <person name="Aleksandrzak-Piekarczyk T."/>
            <person name="Szatraj K."/>
            <person name="Zielenkiewicz U."/>
            <person name="Pilsyk S."/>
            <person name="Malc E."/>
            <person name="Mieczkowski P."/>
            <person name="Kruszewska J.S."/>
            <person name="Biernat P."/>
            <person name="Pawlowska J."/>
        </authorList>
    </citation>
    <scope>NUCLEOTIDE SEQUENCE [LARGE SCALE GENOMIC DNA]</scope>
    <source>
        <strain evidence="2 3">CBS 142.35</strain>
    </source>
</reference>
<dbReference type="OrthoDB" id="2246759at2759"/>
<keyword evidence="3" id="KW-1185">Reference proteome</keyword>
<feature type="compositionally biased region" description="Low complexity" evidence="1">
    <location>
        <begin position="416"/>
        <end position="438"/>
    </location>
</feature>
<sequence>MSSHQEKLTLLDNADHHLEDDVMSETGSHVSATSSSRMPPRIAKLVAKLAFLEEEMVRDDLSEQELVKIQGLFSIHSKSLDMILAVQKRLSKKDKIAVTTSSSKVIVPSDLPSLQWTGNVYDSSKTVFSSIHECLDRFEDIIESYGQDINVNWCRLLPRMLSPDQRSWFIDNLKPHAALDWSFARKTLINKYGIQDADRQAQYMQELFSLKMGRDDSVEQYTDHFHKLRREAGCEDNRVMAALYIKSLLPELAQHVTLGQAHLSPDKRATIDHAANLARRMYGNVVHSKYSKQVAASSDSSLSSSAVSVAASGPSFAVSGKRNKGKKRADAKHCRLHGAGRHSSEECRALSSLQTGGNAGKVVKFAGSSSAGRAAGSSGGLSSSGKKNCFKCGFVPWKQGHVCEVNHLAIRSASLLQSPSSSSASGPAPVTPPSSSSSRVLTQG</sequence>
<organism evidence="2 3">
    <name type="scientific">Circinella minor</name>
    <dbReference type="NCBI Taxonomy" id="1195481"/>
    <lineage>
        <taxon>Eukaryota</taxon>
        <taxon>Fungi</taxon>
        <taxon>Fungi incertae sedis</taxon>
        <taxon>Mucoromycota</taxon>
        <taxon>Mucoromycotina</taxon>
        <taxon>Mucoromycetes</taxon>
        <taxon>Mucorales</taxon>
        <taxon>Lichtheimiaceae</taxon>
        <taxon>Circinella</taxon>
    </lineage>
</organism>
<comment type="caution">
    <text evidence="2">The sequence shown here is derived from an EMBL/GenBank/DDBJ whole genome shotgun (WGS) entry which is preliminary data.</text>
</comment>
<evidence type="ECO:0008006" key="4">
    <source>
        <dbReference type="Google" id="ProtNLM"/>
    </source>
</evidence>
<dbReference type="AlphaFoldDB" id="A0A8H7VPR8"/>
<dbReference type="Proteomes" id="UP000646827">
    <property type="component" value="Unassembled WGS sequence"/>
</dbReference>
<accession>A0A8H7VPR8</accession>
<proteinExistence type="predicted"/>
<evidence type="ECO:0000256" key="1">
    <source>
        <dbReference type="SAM" id="MobiDB-lite"/>
    </source>
</evidence>
<evidence type="ECO:0000313" key="3">
    <source>
        <dbReference type="Proteomes" id="UP000646827"/>
    </source>
</evidence>
<dbReference type="EMBL" id="JAEPRB010000045">
    <property type="protein sequence ID" value="KAG2224288.1"/>
    <property type="molecule type" value="Genomic_DNA"/>
</dbReference>
<feature type="compositionally biased region" description="Basic residues" evidence="1">
    <location>
        <begin position="321"/>
        <end position="338"/>
    </location>
</feature>
<feature type="region of interest" description="Disordered" evidence="1">
    <location>
        <begin position="316"/>
        <end position="338"/>
    </location>
</feature>